<comment type="catalytic activity">
    <reaction evidence="3">
        <text>N(6)-octanoyl-L-lysyl-[glycine-cleavage complex H protein] + L-lysyl-[lipoyl-carrier protein] = N(6)-octanoyl-L-lysyl-[lipoyl-carrier protein] + L-lysyl-[glycine-cleavage complex H protein]</text>
        <dbReference type="Rhea" id="RHEA:20213"/>
        <dbReference type="Rhea" id="RHEA-COMP:10500"/>
        <dbReference type="Rhea" id="RHEA-COMP:10501"/>
        <dbReference type="Rhea" id="RHEA-COMP:10503"/>
        <dbReference type="Rhea" id="RHEA-COMP:10504"/>
        <dbReference type="ChEBI" id="CHEBI:29969"/>
        <dbReference type="ChEBI" id="CHEBI:78809"/>
        <dbReference type="EC" id="2.3.1.204"/>
    </reaction>
</comment>
<comment type="pathway">
    <text evidence="3">Protein modification; protein lipoylation via endogenous pathway; protein N(6)-(lipoyl)lysine from octanoyl-[acyl-carrier-protein].</text>
</comment>
<evidence type="ECO:0000313" key="6">
    <source>
        <dbReference type="Proteomes" id="UP000656813"/>
    </source>
</evidence>
<dbReference type="AlphaFoldDB" id="A0A8J2ZYK7"/>
<dbReference type="EC" id="2.3.1.204" evidence="3"/>
<dbReference type="SUPFAM" id="SSF55681">
    <property type="entry name" value="Class II aaRS and biotin synthetases"/>
    <property type="match status" value="1"/>
</dbReference>
<feature type="domain" description="BPL/LPL catalytic" evidence="4">
    <location>
        <begin position="42"/>
        <end position="227"/>
    </location>
</feature>
<comment type="miscellaneous">
    <text evidence="3">The reaction proceeds via a thioester-linked acyl-enzyme intermediate.</text>
</comment>
<dbReference type="GO" id="GO:0009107">
    <property type="term" value="P:lipoate biosynthetic process"/>
    <property type="evidence" value="ECO:0007669"/>
    <property type="project" value="UniProtKB-UniRule"/>
</dbReference>
<dbReference type="HAMAP" id="MF_02119">
    <property type="entry name" value="LipL"/>
    <property type="match status" value="1"/>
</dbReference>
<protein>
    <recommendedName>
        <fullName evidence="3">Octanoyl-[GcvH]:protein N-octanoyltransferase</fullName>
        <ecNumber evidence="3">2.3.1.204</ecNumber>
    </recommendedName>
    <alternativeName>
        <fullName evidence="3">Octanoyl-[GcvH]:E2 amidotransferase</fullName>
    </alternativeName>
</protein>
<reference evidence="5" key="1">
    <citation type="journal article" date="2014" name="Int. J. Syst. Evol. Microbiol.">
        <title>Complete genome sequence of Corynebacterium casei LMG S-19264T (=DSM 44701T), isolated from a smear-ripened cheese.</title>
        <authorList>
            <consortium name="US DOE Joint Genome Institute (JGI-PGF)"/>
            <person name="Walter F."/>
            <person name="Albersmeier A."/>
            <person name="Kalinowski J."/>
            <person name="Ruckert C."/>
        </authorList>
    </citation>
    <scope>NUCLEOTIDE SEQUENCE</scope>
    <source>
        <strain evidence="5">CGMCC 1.12777</strain>
    </source>
</reference>
<dbReference type="EMBL" id="BMFV01000036">
    <property type="protein sequence ID" value="GGH86990.1"/>
    <property type="molecule type" value="Genomic_DNA"/>
</dbReference>
<dbReference type="PANTHER" id="PTHR43679">
    <property type="entry name" value="OCTANOYLTRANSFERASE LIPM-RELATED"/>
    <property type="match status" value="1"/>
</dbReference>
<proteinExistence type="inferred from homology"/>
<dbReference type="InterPro" id="IPR045864">
    <property type="entry name" value="aa-tRNA-synth_II/BPL/LPL"/>
</dbReference>
<dbReference type="CDD" id="cd16443">
    <property type="entry name" value="LplA"/>
    <property type="match status" value="1"/>
</dbReference>
<keyword evidence="2 3" id="KW-0012">Acyltransferase</keyword>
<evidence type="ECO:0000313" key="5">
    <source>
        <dbReference type="EMBL" id="GGH86990.1"/>
    </source>
</evidence>
<feature type="active site" description="Acyl-thioester intermediate" evidence="3">
    <location>
        <position position="147"/>
    </location>
</feature>
<dbReference type="InterPro" id="IPR004143">
    <property type="entry name" value="BPL_LPL_catalytic"/>
</dbReference>
<evidence type="ECO:0000256" key="2">
    <source>
        <dbReference type="ARBA" id="ARBA00023315"/>
    </source>
</evidence>
<name>A0A8J2ZYK7_9BACL</name>
<dbReference type="GO" id="GO:0033819">
    <property type="term" value="F:lipoyl(octanoyl) transferase activity"/>
    <property type="evidence" value="ECO:0007669"/>
    <property type="project" value="InterPro"/>
</dbReference>
<dbReference type="InterPro" id="IPR024897">
    <property type="entry name" value="LipL"/>
</dbReference>
<dbReference type="GO" id="GO:0009249">
    <property type="term" value="P:protein lipoylation"/>
    <property type="evidence" value="ECO:0007669"/>
    <property type="project" value="UniProtKB-UniRule"/>
</dbReference>
<feature type="site" description="Lowers pKa of active site Cys" evidence="3">
    <location>
        <position position="159"/>
    </location>
</feature>
<dbReference type="Proteomes" id="UP000656813">
    <property type="component" value="Unassembled WGS sequence"/>
</dbReference>
<comment type="similarity">
    <text evidence="3">Belongs to the octanoyltransferase LipL family.</text>
</comment>
<evidence type="ECO:0000256" key="3">
    <source>
        <dbReference type="HAMAP-Rule" id="MF_02119"/>
    </source>
</evidence>
<sequence length="280" mass="31428">MKRNILTQSEWRVIDQSMPNAAFEAKQSFAIDDTLCMFVGSGQSPAVARTWVHPRTIVLGIQDSKLPYLSEGVKYLDAQNYSYIVRNSGGLAVVLDQGIWNLSLLFSEKEDKLSIDDGFEAMADFIKKMLEPYGMKIAVEEIVGSYCPGSYDLSIGGRKFAGISQRRLRQAVAVQIYVCVDGSGSERARLVKNFYDIAIGGQPTKINYPEIKPEVMASLSELSGQPITMQTLMKNFYQTLGEFGRLSTSSLAPEEALQYEKDYLRMVDRNEKAFPFLYEQ</sequence>
<keyword evidence="1 3" id="KW-0808">Transferase</keyword>
<evidence type="ECO:0000256" key="1">
    <source>
        <dbReference type="ARBA" id="ARBA00022679"/>
    </source>
</evidence>
<dbReference type="Gene3D" id="3.30.930.10">
    <property type="entry name" value="Bira Bifunctional Protein, Domain 2"/>
    <property type="match status" value="1"/>
</dbReference>
<comment type="function">
    <text evidence="3">Catalyzes the amidotransfer (transamidation) of the octanoyl moiety from octanoyl-GcvH to the lipoyl domain of the E2 subunit of lipoate-dependent enzymes.</text>
</comment>
<dbReference type="Pfam" id="PF21948">
    <property type="entry name" value="LplA-B_cat"/>
    <property type="match status" value="1"/>
</dbReference>
<gene>
    <name evidence="3 5" type="primary">lipL</name>
    <name evidence="5" type="ORF">GCM10007096_35970</name>
</gene>
<accession>A0A8J2ZYK7</accession>
<dbReference type="PANTHER" id="PTHR43679:SF2">
    <property type="entry name" value="OCTANOYL-[GCVH]:PROTEIN N-OCTANOYLTRANSFERASE"/>
    <property type="match status" value="1"/>
</dbReference>
<evidence type="ECO:0000259" key="4">
    <source>
        <dbReference type="PROSITE" id="PS51733"/>
    </source>
</evidence>
<comment type="caution">
    <text evidence="5">The sequence shown here is derived from an EMBL/GenBank/DDBJ whole genome shotgun (WGS) entry which is preliminary data.</text>
</comment>
<keyword evidence="6" id="KW-1185">Reference proteome</keyword>
<reference evidence="5" key="2">
    <citation type="submission" date="2020-09" db="EMBL/GenBank/DDBJ databases">
        <authorList>
            <person name="Sun Q."/>
            <person name="Zhou Y."/>
        </authorList>
    </citation>
    <scope>NUCLEOTIDE SEQUENCE</scope>
    <source>
        <strain evidence="5">CGMCC 1.12777</strain>
    </source>
</reference>
<dbReference type="InterPro" id="IPR050664">
    <property type="entry name" value="Octanoyltrans_LipM/LipL"/>
</dbReference>
<organism evidence="5 6">
    <name type="scientific">Pullulanibacillus pueri</name>
    <dbReference type="NCBI Taxonomy" id="1437324"/>
    <lineage>
        <taxon>Bacteria</taxon>
        <taxon>Bacillati</taxon>
        <taxon>Bacillota</taxon>
        <taxon>Bacilli</taxon>
        <taxon>Bacillales</taxon>
        <taxon>Sporolactobacillaceae</taxon>
        <taxon>Pullulanibacillus</taxon>
    </lineage>
</organism>
<dbReference type="PROSITE" id="PS51733">
    <property type="entry name" value="BPL_LPL_CATALYTIC"/>
    <property type="match status" value="1"/>
</dbReference>